<name>A0A1M7J7C3_9RHOB</name>
<evidence type="ECO:0008006" key="4">
    <source>
        <dbReference type="Google" id="ProtNLM"/>
    </source>
</evidence>
<feature type="transmembrane region" description="Helical" evidence="1">
    <location>
        <begin position="104"/>
        <end position="123"/>
    </location>
</feature>
<dbReference type="PANTHER" id="PTHR15887">
    <property type="entry name" value="TRANSMEMBRANE PROTEIN 69"/>
    <property type="match status" value="1"/>
</dbReference>
<dbReference type="InterPro" id="IPR021836">
    <property type="entry name" value="DUF3429"/>
</dbReference>
<gene>
    <name evidence="2" type="ORF">SAMN05443432_10855</name>
</gene>
<keyword evidence="1" id="KW-0812">Transmembrane</keyword>
<accession>A0A1M7J7C3</accession>
<evidence type="ECO:0000313" key="2">
    <source>
        <dbReference type="EMBL" id="SHM48357.1"/>
    </source>
</evidence>
<feature type="transmembrane region" description="Helical" evidence="1">
    <location>
        <begin position="135"/>
        <end position="152"/>
    </location>
</feature>
<keyword evidence="3" id="KW-1185">Reference proteome</keyword>
<dbReference type="EMBL" id="FRCB01000008">
    <property type="protein sequence ID" value="SHM48357.1"/>
    <property type="molecule type" value="Genomic_DNA"/>
</dbReference>
<evidence type="ECO:0000256" key="1">
    <source>
        <dbReference type="SAM" id="Phobius"/>
    </source>
</evidence>
<feature type="transmembrane region" description="Helical" evidence="1">
    <location>
        <begin position="49"/>
        <end position="70"/>
    </location>
</feature>
<proteinExistence type="predicted"/>
<protein>
    <recommendedName>
        <fullName evidence="4">DUF3429 domain-containing protein</fullName>
    </recommendedName>
</protein>
<keyword evidence="1" id="KW-1133">Transmembrane helix</keyword>
<evidence type="ECO:0000313" key="3">
    <source>
        <dbReference type="Proteomes" id="UP000322545"/>
    </source>
</evidence>
<dbReference type="PANTHER" id="PTHR15887:SF1">
    <property type="entry name" value="TRANSMEMBRANE PROTEIN 69"/>
    <property type="match status" value="1"/>
</dbReference>
<dbReference type="Proteomes" id="UP000322545">
    <property type="component" value="Unassembled WGS sequence"/>
</dbReference>
<reference evidence="2 3" key="1">
    <citation type="submission" date="2016-11" db="EMBL/GenBank/DDBJ databases">
        <authorList>
            <person name="Varghese N."/>
            <person name="Submissions S."/>
        </authorList>
    </citation>
    <scope>NUCLEOTIDE SEQUENCE [LARGE SCALE GENOMIC DNA]</scope>
    <source>
        <strain evidence="2 3">DSM 28249</strain>
    </source>
</reference>
<sequence length="153" mass="16221">MVPPMMMPRVPLILGLAGLLPFVWGALTVLSPDLAAWTVRSIGARFAGPYVMLFYGAVILSFMSGVLWGFATQLKGAQAGTGYALSVIPALWAFFMTGGGPTGAGVSLMVGFIGILGLDWLFWKHGAAPEWWMSLRLLLTAIVVTCLAIGVFA</sequence>
<dbReference type="AlphaFoldDB" id="A0A1M7J7C3"/>
<dbReference type="Pfam" id="PF11911">
    <property type="entry name" value="DUF3429"/>
    <property type="match status" value="1"/>
</dbReference>
<organism evidence="2 3">
    <name type="scientific">Roseovarius litoreus</name>
    <dbReference type="NCBI Taxonomy" id="1155722"/>
    <lineage>
        <taxon>Bacteria</taxon>
        <taxon>Pseudomonadati</taxon>
        <taxon>Pseudomonadota</taxon>
        <taxon>Alphaproteobacteria</taxon>
        <taxon>Rhodobacterales</taxon>
        <taxon>Roseobacteraceae</taxon>
        <taxon>Roseovarius</taxon>
    </lineage>
</organism>
<keyword evidence="1" id="KW-0472">Membrane</keyword>
<feature type="transmembrane region" description="Helical" evidence="1">
    <location>
        <begin position="82"/>
        <end position="98"/>
    </location>
</feature>